<evidence type="ECO:0000313" key="1">
    <source>
        <dbReference type="EMBL" id="JAH64807.1"/>
    </source>
</evidence>
<name>A0A0E9UGB9_ANGAN</name>
<reference evidence="1" key="1">
    <citation type="submission" date="2014-11" db="EMBL/GenBank/DDBJ databases">
        <authorList>
            <person name="Amaro Gonzalez C."/>
        </authorList>
    </citation>
    <scope>NUCLEOTIDE SEQUENCE</scope>
</reference>
<reference evidence="1" key="2">
    <citation type="journal article" date="2015" name="Fish Shellfish Immunol.">
        <title>Early steps in the European eel (Anguilla anguilla)-Vibrio vulnificus interaction in the gills: Role of the RtxA13 toxin.</title>
        <authorList>
            <person name="Callol A."/>
            <person name="Pajuelo D."/>
            <person name="Ebbesson L."/>
            <person name="Teles M."/>
            <person name="MacKenzie S."/>
            <person name="Amaro C."/>
        </authorList>
    </citation>
    <scope>NUCLEOTIDE SEQUENCE</scope>
</reference>
<organism evidence="1">
    <name type="scientific">Anguilla anguilla</name>
    <name type="common">European freshwater eel</name>
    <name type="synonym">Muraena anguilla</name>
    <dbReference type="NCBI Taxonomy" id="7936"/>
    <lineage>
        <taxon>Eukaryota</taxon>
        <taxon>Metazoa</taxon>
        <taxon>Chordata</taxon>
        <taxon>Craniata</taxon>
        <taxon>Vertebrata</taxon>
        <taxon>Euteleostomi</taxon>
        <taxon>Actinopterygii</taxon>
        <taxon>Neopterygii</taxon>
        <taxon>Teleostei</taxon>
        <taxon>Anguilliformes</taxon>
        <taxon>Anguillidae</taxon>
        <taxon>Anguilla</taxon>
    </lineage>
</organism>
<dbReference type="AlphaFoldDB" id="A0A0E9UGB9"/>
<dbReference type="EMBL" id="GBXM01049205">
    <property type="protein sequence ID" value="JAH59372.1"/>
    <property type="molecule type" value="Transcribed_RNA"/>
</dbReference>
<protein>
    <submittedName>
        <fullName evidence="1">Uncharacterized protein</fullName>
    </submittedName>
</protein>
<dbReference type="EMBL" id="GBXM01043770">
    <property type="protein sequence ID" value="JAH64807.1"/>
    <property type="molecule type" value="Transcribed_RNA"/>
</dbReference>
<accession>A0A0E9UGB9</accession>
<proteinExistence type="predicted"/>
<sequence length="22" mass="2755">MLFVLYLRLCDWMVYFLDSVID</sequence>